<dbReference type="GO" id="GO:0006629">
    <property type="term" value="P:lipid metabolic process"/>
    <property type="evidence" value="ECO:0007669"/>
    <property type="project" value="InterPro"/>
</dbReference>
<dbReference type="PANTHER" id="PTHR23344">
    <property type="entry name" value="GLYCEROPHOSPHORYL DIESTER PHOSPHODIESTERASE"/>
    <property type="match status" value="1"/>
</dbReference>
<organism evidence="10 11">
    <name type="scientific">Sphenodon punctatus</name>
    <name type="common">Tuatara</name>
    <name type="synonym">Hatteria punctata</name>
    <dbReference type="NCBI Taxonomy" id="8508"/>
    <lineage>
        <taxon>Eukaryota</taxon>
        <taxon>Metazoa</taxon>
        <taxon>Chordata</taxon>
        <taxon>Craniata</taxon>
        <taxon>Vertebrata</taxon>
        <taxon>Euteleostomi</taxon>
        <taxon>Lepidosauria</taxon>
        <taxon>Sphenodontia</taxon>
        <taxon>Sphenodontidae</taxon>
        <taxon>Sphenodon</taxon>
    </lineage>
</organism>
<evidence type="ECO:0000313" key="10">
    <source>
        <dbReference type="Ensembl" id="ENSSPUP00000000828.1"/>
    </source>
</evidence>
<name>A0A8D0G3S3_SPHPU</name>
<feature type="transmembrane region" description="Helical" evidence="8">
    <location>
        <begin position="117"/>
        <end position="141"/>
    </location>
</feature>
<accession>A0A8D0G3S3</accession>
<keyword evidence="5 8" id="KW-1133">Transmembrane helix</keyword>
<dbReference type="InterPro" id="IPR030395">
    <property type="entry name" value="GP_PDE_dom"/>
</dbReference>
<dbReference type="PANTHER" id="PTHR23344:SF1">
    <property type="entry name" value="GLYCEROPHOSPHOINOSITOL INOSITOLPHOSPHODIESTERASE GDPD2"/>
    <property type="match status" value="1"/>
</dbReference>
<proteinExistence type="inferred from homology"/>
<feature type="domain" description="GP-PDE" evidence="9">
    <location>
        <begin position="209"/>
        <end position="456"/>
    </location>
</feature>
<dbReference type="AlphaFoldDB" id="A0A8D0G3S3"/>
<evidence type="ECO:0000256" key="3">
    <source>
        <dbReference type="ARBA" id="ARBA00022692"/>
    </source>
</evidence>
<feature type="transmembrane region" description="Helical" evidence="8">
    <location>
        <begin position="161"/>
        <end position="183"/>
    </location>
</feature>
<evidence type="ECO:0000256" key="1">
    <source>
        <dbReference type="ARBA" id="ARBA00004141"/>
    </source>
</evidence>
<dbReference type="OMA" id="DPPGCCS"/>
<evidence type="ECO:0000256" key="7">
    <source>
        <dbReference type="ARBA" id="ARBA00023180"/>
    </source>
</evidence>
<dbReference type="Gene3D" id="3.20.20.190">
    <property type="entry name" value="Phosphatidylinositol (PI) phosphodiesterase"/>
    <property type="match status" value="1"/>
</dbReference>
<dbReference type="Pfam" id="PF03009">
    <property type="entry name" value="GDPD"/>
    <property type="match status" value="1"/>
</dbReference>
<keyword evidence="6 8" id="KW-0472">Membrane</keyword>
<dbReference type="PROSITE" id="PS51704">
    <property type="entry name" value="GP_PDE"/>
    <property type="match status" value="1"/>
</dbReference>
<dbReference type="Ensembl" id="ENSSPUT00000000872.1">
    <property type="protein sequence ID" value="ENSSPUP00000000828.1"/>
    <property type="gene ID" value="ENSSPUG00000000612.1"/>
</dbReference>
<dbReference type="SUPFAM" id="SSF51695">
    <property type="entry name" value="PLC-like phosphodiesterases"/>
    <property type="match status" value="1"/>
</dbReference>
<dbReference type="InterPro" id="IPR017946">
    <property type="entry name" value="PLC-like_Pdiesterase_TIM-brl"/>
</dbReference>
<reference evidence="10" key="1">
    <citation type="submission" date="2025-08" db="UniProtKB">
        <authorList>
            <consortium name="Ensembl"/>
        </authorList>
    </citation>
    <scope>IDENTIFICATION</scope>
</reference>
<evidence type="ECO:0000256" key="4">
    <source>
        <dbReference type="ARBA" id="ARBA00022801"/>
    </source>
</evidence>
<evidence type="ECO:0000256" key="2">
    <source>
        <dbReference type="ARBA" id="ARBA00007277"/>
    </source>
</evidence>
<evidence type="ECO:0000256" key="5">
    <source>
        <dbReference type="ARBA" id="ARBA00022989"/>
    </source>
</evidence>
<protein>
    <recommendedName>
        <fullName evidence="9">GP-PDE domain-containing protein</fullName>
    </recommendedName>
</protein>
<keyword evidence="11" id="KW-1185">Reference proteome</keyword>
<feature type="transmembrane region" description="Helical" evidence="8">
    <location>
        <begin position="37"/>
        <end position="61"/>
    </location>
</feature>
<keyword evidence="7" id="KW-0325">Glycoprotein</keyword>
<dbReference type="GeneTree" id="ENSGT00940000159625"/>
<comment type="similarity">
    <text evidence="2">Belongs to the glycerophosphoryl diester phosphodiesterase family.</text>
</comment>
<evidence type="ECO:0000313" key="11">
    <source>
        <dbReference type="Proteomes" id="UP000694392"/>
    </source>
</evidence>
<reference evidence="10" key="2">
    <citation type="submission" date="2025-09" db="UniProtKB">
        <authorList>
            <consortium name="Ensembl"/>
        </authorList>
    </citation>
    <scope>IDENTIFICATION</scope>
</reference>
<evidence type="ECO:0000256" key="6">
    <source>
        <dbReference type="ARBA" id="ARBA00023136"/>
    </source>
</evidence>
<feature type="transmembrane region" description="Helical" evidence="8">
    <location>
        <begin position="422"/>
        <end position="446"/>
    </location>
</feature>
<evidence type="ECO:0000259" key="9">
    <source>
        <dbReference type="PROSITE" id="PS51704"/>
    </source>
</evidence>
<sequence>MEEKGGGCRGCATCLLGLYDCRWTHSKKGRRTTKCDCVWFSFLFCTSLFTLAWLYFALAMLNDFHNFNEFIFRMTEWWLDWSVVLLALTALLVTYSTLLLVGPAFSRSVQGPGAPRVTLSCPSQGLLLLTVLLVSTGFVGLELQWAEEWQSASVSLQATGPFLHIGAVAGVTLLAWPVAACFYRSPSGKGRSSLLLQVLSLVASQPPPQRHSLEYGEKGEQGAPAAAPAHCLGQRHPDSTFALHTSDADGVPFLMHDEKLTRTTNVRDHFPARANSNASTFNWTELQQLDAGSWFLQVSRGAGSLLSRQDRARGEHIPSLQEALNETARLNVSIMFDLRPEEAPHYEQLVNITVETILQSAIILWLPDGFREQVKQRAPGFRHVYGLKRLHNETKAPLHVNLPYQNLSSAEIREYRRNNVSVNLYVVNAPWLFSVLWCAGASSVTTNACQVLQQMQRPLWLLHRKTYQMIWIVTDCVSILLIGWAFLLMQ</sequence>
<dbReference type="GO" id="GO:0005886">
    <property type="term" value="C:plasma membrane"/>
    <property type="evidence" value="ECO:0007669"/>
    <property type="project" value="TreeGrafter"/>
</dbReference>
<keyword evidence="4" id="KW-0378">Hydrolase</keyword>
<dbReference type="Proteomes" id="UP000694392">
    <property type="component" value="Unplaced"/>
</dbReference>
<evidence type="ECO:0000256" key="8">
    <source>
        <dbReference type="SAM" id="Phobius"/>
    </source>
</evidence>
<dbReference type="GO" id="GO:0008889">
    <property type="term" value="F:glycerophosphodiester phosphodiesterase activity"/>
    <property type="evidence" value="ECO:0007669"/>
    <property type="project" value="TreeGrafter"/>
</dbReference>
<feature type="transmembrane region" description="Helical" evidence="8">
    <location>
        <begin position="81"/>
        <end position="105"/>
    </location>
</feature>
<keyword evidence="3 8" id="KW-0812">Transmembrane</keyword>
<feature type="transmembrane region" description="Helical" evidence="8">
    <location>
        <begin position="466"/>
        <end position="489"/>
    </location>
</feature>
<comment type="subcellular location">
    <subcellularLocation>
        <location evidence="1">Membrane</location>
        <topology evidence="1">Multi-pass membrane protein</topology>
    </subcellularLocation>
</comment>